<feature type="compositionally biased region" description="Basic and acidic residues" evidence="12">
    <location>
        <begin position="1"/>
        <end position="21"/>
    </location>
</feature>
<reference evidence="16 17" key="1">
    <citation type="submission" date="2025-04" db="UniProtKB">
        <authorList>
            <consortium name="RefSeq"/>
        </authorList>
    </citation>
    <scope>IDENTIFICATION</scope>
    <source>
        <tissue evidence="16 17">Blood</tissue>
    </source>
</reference>
<dbReference type="Pfam" id="PF13465">
    <property type="entry name" value="zf-H2C2_2"/>
    <property type="match status" value="1"/>
</dbReference>
<feature type="domain" description="C2H2-type" evidence="13">
    <location>
        <begin position="512"/>
        <end position="539"/>
    </location>
</feature>
<evidence type="ECO:0000256" key="6">
    <source>
        <dbReference type="ARBA" id="ARBA00022833"/>
    </source>
</evidence>
<evidence type="ECO:0000256" key="3">
    <source>
        <dbReference type="ARBA" id="ARBA00022723"/>
    </source>
</evidence>
<dbReference type="FunFam" id="3.30.160.60:FF:002604">
    <property type="entry name" value="Zinc finger protein 715"/>
    <property type="match status" value="1"/>
</dbReference>
<keyword evidence="15" id="KW-1185">Reference proteome</keyword>
<dbReference type="CDD" id="cd07936">
    <property type="entry name" value="SCAN"/>
    <property type="match status" value="1"/>
</dbReference>
<proteinExistence type="inferred from homology"/>
<dbReference type="Pfam" id="PF00096">
    <property type="entry name" value="zf-C2H2"/>
    <property type="match status" value="1"/>
</dbReference>
<dbReference type="Gene3D" id="3.30.160.60">
    <property type="entry name" value="Classic Zinc Finger"/>
    <property type="match status" value="4"/>
</dbReference>
<dbReference type="SUPFAM" id="SSF57667">
    <property type="entry name" value="beta-beta-alpha zinc fingers"/>
    <property type="match status" value="2"/>
</dbReference>
<evidence type="ECO:0000256" key="8">
    <source>
        <dbReference type="ARBA" id="ARBA00023125"/>
    </source>
</evidence>
<dbReference type="GO" id="GO:0000978">
    <property type="term" value="F:RNA polymerase II cis-regulatory region sequence-specific DNA binding"/>
    <property type="evidence" value="ECO:0007669"/>
    <property type="project" value="TreeGrafter"/>
</dbReference>
<accession>A0AA97KVI7</accession>
<dbReference type="PROSITE" id="PS00028">
    <property type="entry name" value="ZINC_FINGER_C2H2_1"/>
    <property type="match status" value="4"/>
</dbReference>
<evidence type="ECO:0000256" key="12">
    <source>
        <dbReference type="SAM" id="MobiDB-lite"/>
    </source>
</evidence>
<evidence type="ECO:0000259" key="14">
    <source>
        <dbReference type="PROSITE" id="PS50804"/>
    </source>
</evidence>
<gene>
    <name evidence="16 17" type="primary">LOC129327155</name>
</gene>
<dbReference type="RefSeq" id="XP_054831603.1">
    <property type="nucleotide sequence ID" value="XM_054975628.1"/>
</dbReference>
<dbReference type="PROSITE" id="PS50157">
    <property type="entry name" value="ZINC_FINGER_C2H2_2"/>
    <property type="match status" value="4"/>
</dbReference>
<name>A0AA97KVI7_EUBMA</name>
<comment type="similarity">
    <text evidence="2">Belongs to the krueppel C2H2-type zinc-finger protein family.</text>
</comment>
<dbReference type="PROSITE" id="PS50804">
    <property type="entry name" value="SCAN_BOX"/>
    <property type="match status" value="1"/>
</dbReference>
<dbReference type="InterPro" id="IPR013087">
    <property type="entry name" value="Znf_C2H2_type"/>
</dbReference>
<evidence type="ECO:0000313" key="16">
    <source>
        <dbReference type="RefSeq" id="XP_054831602.1"/>
    </source>
</evidence>
<evidence type="ECO:0000256" key="2">
    <source>
        <dbReference type="ARBA" id="ARBA00006991"/>
    </source>
</evidence>
<feature type="region of interest" description="Disordered" evidence="12">
    <location>
        <begin position="1"/>
        <end position="22"/>
    </location>
</feature>
<dbReference type="FunFam" id="3.30.160.60:FF:000690">
    <property type="entry name" value="Zinc finger protein 354C"/>
    <property type="match status" value="1"/>
</dbReference>
<comment type="subcellular location">
    <subcellularLocation>
        <location evidence="1">Nucleus</location>
    </subcellularLocation>
</comment>
<evidence type="ECO:0000256" key="7">
    <source>
        <dbReference type="ARBA" id="ARBA00023015"/>
    </source>
</evidence>
<feature type="region of interest" description="Disordered" evidence="12">
    <location>
        <begin position="41"/>
        <end position="61"/>
    </location>
</feature>
<dbReference type="GO" id="GO:0000981">
    <property type="term" value="F:DNA-binding transcription factor activity, RNA polymerase II-specific"/>
    <property type="evidence" value="ECO:0007669"/>
    <property type="project" value="TreeGrafter"/>
</dbReference>
<feature type="domain" description="C2H2-type" evidence="13">
    <location>
        <begin position="428"/>
        <end position="455"/>
    </location>
</feature>
<dbReference type="GeneID" id="129327155"/>
<keyword evidence="4" id="KW-0677">Repeat</keyword>
<dbReference type="KEGG" id="emc:129327155"/>
<dbReference type="FunFam" id="3.30.160.60:FF:002343">
    <property type="entry name" value="Zinc finger protein 33A"/>
    <property type="match status" value="1"/>
</dbReference>
<evidence type="ECO:0000313" key="15">
    <source>
        <dbReference type="Proteomes" id="UP001190640"/>
    </source>
</evidence>
<dbReference type="PANTHER" id="PTHR23226:SF379">
    <property type="entry name" value="C2H2-TYPE DOMAIN-CONTAINING PROTEIN"/>
    <property type="match status" value="1"/>
</dbReference>
<dbReference type="InterPro" id="IPR036236">
    <property type="entry name" value="Znf_C2H2_sf"/>
</dbReference>
<dbReference type="Gene3D" id="1.10.4020.10">
    <property type="entry name" value="DNA breaking-rejoining enzymes"/>
    <property type="match status" value="1"/>
</dbReference>
<evidence type="ECO:0000259" key="13">
    <source>
        <dbReference type="PROSITE" id="PS50157"/>
    </source>
</evidence>
<dbReference type="FunFam" id="3.30.160.60:FF:001818">
    <property type="entry name" value="GDNF-inducible zinc finger protein 1 isoform X1"/>
    <property type="match status" value="1"/>
</dbReference>
<evidence type="ECO:0000313" key="17">
    <source>
        <dbReference type="RefSeq" id="XP_054831603.1"/>
    </source>
</evidence>
<feature type="region of interest" description="Disordered" evidence="12">
    <location>
        <begin position="279"/>
        <end position="307"/>
    </location>
</feature>
<evidence type="ECO:0000256" key="11">
    <source>
        <dbReference type="PROSITE-ProRule" id="PRU00042"/>
    </source>
</evidence>
<dbReference type="AlphaFoldDB" id="A0AA97KVI7"/>
<keyword evidence="7" id="KW-0805">Transcription regulation</keyword>
<feature type="domain" description="SCAN box" evidence="14">
    <location>
        <begin position="177"/>
        <end position="259"/>
    </location>
</feature>
<protein>
    <submittedName>
        <fullName evidence="16 17">Zinc finger protein 24-like isoform X1</fullName>
    </submittedName>
</protein>
<dbReference type="SMART" id="SM00431">
    <property type="entry name" value="SCAN"/>
    <property type="match status" value="1"/>
</dbReference>
<evidence type="ECO:0000256" key="4">
    <source>
        <dbReference type="ARBA" id="ARBA00022737"/>
    </source>
</evidence>
<organism evidence="15 17">
    <name type="scientific">Eublepharis macularius</name>
    <name type="common">Leopard gecko</name>
    <name type="synonym">Cyrtodactylus macularius</name>
    <dbReference type="NCBI Taxonomy" id="481883"/>
    <lineage>
        <taxon>Eukaryota</taxon>
        <taxon>Metazoa</taxon>
        <taxon>Chordata</taxon>
        <taxon>Craniata</taxon>
        <taxon>Vertebrata</taxon>
        <taxon>Euteleostomi</taxon>
        <taxon>Lepidosauria</taxon>
        <taxon>Squamata</taxon>
        <taxon>Bifurcata</taxon>
        <taxon>Gekkota</taxon>
        <taxon>Eublepharidae</taxon>
        <taxon>Eublepharinae</taxon>
        <taxon>Eublepharis</taxon>
    </lineage>
</organism>
<dbReference type="FunFam" id="1.10.4020.10:FF:000001">
    <property type="entry name" value="zinc finger protein 263 isoform X1"/>
    <property type="match status" value="1"/>
</dbReference>
<evidence type="ECO:0000256" key="5">
    <source>
        <dbReference type="ARBA" id="ARBA00022771"/>
    </source>
</evidence>
<dbReference type="Pfam" id="PF02023">
    <property type="entry name" value="SCAN"/>
    <property type="match status" value="1"/>
</dbReference>
<keyword evidence="9" id="KW-0804">Transcription</keyword>
<keyword evidence="10" id="KW-0539">Nucleus</keyword>
<feature type="domain" description="C2H2-type" evidence="13">
    <location>
        <begin position="456"/>
        <end position="483"/>
    </location>
</feature>
<keyword evidence="6" id="KW-0862">Zinc</keyword>
<keyword evidence="8" id="KW-0238">DNA-binding</keyword>
<dbReference type="SUPFAM" id="SSF47353">
    <property type="entry name" value="Retrovirus capsid dimerization domain-like"/>
    <property type="match status" value="1"/>
</dbReference>
<sequence>MKMEEHIFSGHTQREALEGEGKSPVLQHDIGYKTRVDLAGGSKPSQAMPLGSTGSSLRWPNPHRVKEEPEDCLVQHWDARQQVYLRTVTSPHTELGLSQLLEEPAPWDDTKAFLASFEQVAEACHWPKEEWVARLLPALCGEAEQAFSRLEAGDREDYGKVKMAILRGDSLRREKQRQHFRCFCYQEAEGPRGAYGRLQELCCQWLKAERNTKEQILELLILEQFLTILPSEIQSWVRELGPETCSQAVALAEAFLRRQPEAERQESKVELAVAGVDFWETDPGQPDTEEEKQLYSEPKQEDDKDACPVAGQEWMTRDERERCVPEDGEQARLHAVLIWKGEEIPSWHSELENPSVSWKRSEFHQEIHPVEEVNESSPCERSYKTSVETTVQVGSNPGIKRISSKCYRKSLSQCSSILKKTHPGGKTHKCLVCGKYLLSHSKLIIHQRTHTGEKPYECPDCGKTFQCSSVLYRHQRIHTGEKPHKCPICGRRFSSNSNLNRHQRIHTGEKPYKCSDCGKSFIQRVSLDKHHKIHTAGKTKGDFSMGPS</sequence>
<keyword evidence="5 11" id="KW-0863">Zinc-finger</keyword>
<dbReference type="SMART" id="SM00355">
    <property type="entry name" value="ZnF_C2H2"/>
    <property type="match status" value="4"/>
</dbReference>
<dbReference type="RefSeq" id="XP_054831602.1">
    <property type="nucleotide sequence ID" value="XM_054975627.1"/>
</dbReference>
<feature type="compositionally biased region" description="Basic and acidic residues" evidence="12">
    <location>
        <begin position="291"/>
        <end position="306"/>
    </location>
</feature>
<dbReference type="Proteomes" id="UP001190640">
    <property type="component" value="Chromosome 4"/>
</dbReference>
<feature type="domain" description="C2H2-type" evidence="13">
    <location>
        <begin position="484"/>
        <end position="511"/>
    </location>
</feature>
<evidence type="ECO:0000256" key="10">
    <source>
        <dbReference type="ARBA" id="ARBA00023242"/>
    </source>
</evidence>
<keyword evidence="3" id="KW-0479">Metal-binding</keyword>
<dbReference type="PANTHER" id="PTHR23226">
    <property type="entry name" value="ZINC FINGER AND SCAN DOMAIN-CONTAINING"/>
    <property type="match status" value="1"/>
</dbReference>
<evidence type="ECO:0000256" key="1">
    <source>
        <dbReference type="ARBA" id="ARBA00004123"/>
    </source>
</evidence>
<evidence type="ECO:0000256" key="9">
    <source>
        <dbReference type="ARBA" id="ARBA00023163"/>
    </source>
</evidence>
<dbReference type="InterPro" id="IPR003309">
    <property type="entry name" value="SCAN_dom"/>
</dbReference>
<dbReference type="GO" id="GO:0005634">
    <property type="term" value="C:nucleus"/>
    <property type="evidence" value="ECO:0007669"/>
    <property type="project" value="UniProtKB-SubCell"/>
</dbReference>
<dbReference type="GO" id="GO:0008270">
    <property type="term" value="F:zinc ion binding"/>
    <property type="evidence" value="ECO:0007669"/>
    <property type="project" value="UniProtKB-KW"/>
</dbReference>
<dbReference type="InterPro" id="IPR038269">
    <property type="entry name" value="SCAN_sf"/>
</dbReference>